<dbReference type="PROSITE" id="PS50943">
    <property type="entry name" value="HTH_CROC1"/>
    <property type="match status" value="1"/>
</dbReference>
<feature type="domain" description="HTH cro/C1-type" evidence="1">
    <location>
        <begin position="17"/>
        <end position="55"/>
    </location>
</feature>
<dbReference type="InterPro" id="IPR001387">
    <property type="entry name" value="Cro/C1-type_HTH"/>
</dbReference>
<evidence type="ECO:0000313" key="2">
    <source>
        <dbReference type="EMBL" id="SMX34929.1"/>
    </source>
</evidence>
<gene>
    <name evidence="2" type="ORF">RUA8715_00707</name>
</gene>
<organism evidence="2 3">
    <name type="scientific">Ruegeria arenilitoris</name>
    <dbReference type="NCBI Taxonomy" id="1173585"/>
    <lineage>
        <taxon>Bacteria</taxon>
        <taxon>Pseudomonadati</taxon>
        <taxon>Pseudomonadota</taxon>
        <taxon>Alphaproteobacteria</taxon>
        <taxon>Rhodobacterales</taxon>
        <taxon>Roseobacteraceae</taxon>
        <taxon>Ruegeria</taxon>
    </lineage>
</organism>
<evidence type="ECO:0000259" key="1">
    <source>
        <dbReference type="PROSITE" id="PS50943"/>
    </source>
</evidence>
<dbReference type="EMBL" id="FXYG01000001">
    <property type="protein sequence ID" value="SMX34929.1"/>
    <property type="molecule type" value="Genomic_DNA"/>
</dbReference>
<dbReference type="InterPro" id="IPR010982">
    <property type="entry name" value="Lambda_DNA-bd_dom_sf"/>
</dbReference>
<evidence type="ECO:0000313" key="3">
    <source>
        <dbReference type="Proteomes" id="UP000202485"/>
    </source>
</evidence>
<reference evidence="3" key="1">
    <citation type="submission" date="2017-05" db="EMBL/GenBank/DDBJ databases">
        <authorList>
            <person name="Rodrigo-Torres L."/>
            <person name="Arahal R. D."/>
            <person name="Lucena T."/>
        </authorList>
    </citation>
    <scope>NUCLEOTIDE SEQUENCE [LARGE SCALE GENOMIC DNA]</scope>
    <source>
        <strain evidence="3">CECT 8715</strain>
    </source>
</reference>
<dbReference type="AlphaFoldDB" id="A0A238JW88"/>
<sequence>MTLSMIQRGFPAFGCRLKRLRRATGMKQAALAHVMRVDQATVSRWENGVQTPSPEQQAAVFAALSDHRADDAALKRLVGSSQACLHLVDEASHVCLAYSPSRARDWSASQHSLLGVSLWQFATDEIRQAEMELTDEGWWDLQAPNPKAFITSQAVHDQITISAGQIVWERLYLADGTPVRLVSGTRVRAA</sequence>
<proteinExistence type="predicted"/>
<dbReference type="SMART" id="SM00530">
    <property type="entry name" value="HTH_XRE"/>
    <property type="match status" value="1"/>
</dbReference>
<dbReference type="Pfam" id="PF13560">
    <property type="entry name" value="HTH_31"/>
    <property type="match status" value="1"/>
</dbReference>
<dbReference type="OrthoDB" id="123556at2"/>
<dbReference type="GO" id="GO:0003677">
    <property type="term" value="F:DNA binding"/>
    <property type="evidence" value="ECO:0007669"/>
    <property type="project" value="InterPro"/>
</dbReference>
<protein>
    <submittedName>
        <fullName evidence="2">Helix-turn-helix protein</fullName>
    </submittedName>
</protein>
<dbReference type="RefSeq" id="WP_093962237.1">
    <property type="nucleotide sequence ID" value="NZ_FXYG01000001.1"/>
</dbReference>
<dbReference type="CDD" id="cd00093">
    <property type="entry name" value="HTH_XRE"/>
    <property type="match status" value="1"/>
</dbReference>
<accession>A0A238JW88</accession>
<name>A0A238JW88_9RHOB</name>
<dbReference type="Proteomes" id="UP000202485">
    <property type="component" value="Unassembled WGS sequence"/>
</dbReference>
<dbReference type="SUPFAM" id="SSF47413">
    <property type="entry name" value="lambda repressor-like DNA-binding domains"/>
    <property type="match status" value="1"/>
</dbReference>
<keyword evidence="3" id="KW-1185">Reference proteome</keyword>
<dbReference type="Gene3D" id="1.10.260.40">
    <property type="entry name" value="lambda repressor-like DNA-binding domains"/>
    <property type="match status" value="1"/>
</dbReference>